<accession>A0A940SST1</accession>
<keyword evidence="1" id="KW-0472">Membrane</keyword>
<name>A0A940SST1_9ENTE</name>
<keyword evidence="1" id="KW-1133">Transmembrane helix</keyword>
<evidence type="ECO:0000313" key="3">
    <source>
        <dbReference type="Proteomes" id="UP000674938"/>
    </source>
</evidence>
<dbReference type="InterPro" id="IPR013879">
    <property type="entry name" value="DUF1761"/>
</dbReference>
<dbReference type="EMBL" id="JAEEGA010000009">
    <property type="protein sequence ID" value="MBP1042327.1"/>
    <property type="molecule type" value="Genomic_DNA"/>
</dbReference>
<dbReference type="Proteomes" id="UP000674938">
    <property type="component" value="Unassembled WGS sequence"/>
</dbReference>
<feature type="transmembrane region" description="Helical" evidence="1">
    <location>
        <begin position="77"/>
        <end position="98"/>
    </location>
</feature>
<evidence type="ECO:0000256" key="1">
    <source>
        <dbReference type="SAM" id="Phobius"/>
    </source>
</evidence>
<evidence type="ECO:0000313" key="2">
    <source>
        <dbReference type="EMBL" id="MBP1042327.1"/>
    </source>
</evidence>
<keyword evidence="3" id="KW-1185">Reference proteome</keyword>
<feature type="transmembrane region" description="Helical" evidence="1">
    <location>
        <begin position="53"/>
        <end position="71"/>
    </location>
</feature>
<proteinExistence type="predicted"/>
<gene>
    <name evidence="2" type="ORF">I6N95_15005</name>
</gene>
<dbReference type="AlphaFoldDB" id="A0A940SST1"/>
<comment type="caution">
    <text evidence="2">The sequence shown here is derived from an EMBL/GenBank/DDBJ whole genome shotgun (WGS) entry which is preliminary data.</text>
</comment>
<reference evidence="2" key="1">
    <citation type="submission" date="2020-12" db="EMBL/GenBank/DDBJ databases">
        <title>Vagococcus allomyrinae sp. nov. and Enterococcus lavae sp. nov., isolated from the larvae of Allomyrina dichotoma.</title>
        <authorList>
            <person name="Lee S.D."/>
        </authorList>
    </citation>
    <scope>NUCLEOTIDE SEQUENCE</scope>
    <source>
        <strain evidence="2">BWB3-3</strain>
    </source>
</reference>
<organism evidence="2 3">
    <name type="scientific">Vagococcus allomyrinae</name>
    <dbReference type="NCBI Taxonomy" id="2794353"/>
    <lineage>
        <taxon>Bacteria</taxon>
        <taxon>Bacillati</taxon>
        <taxon>Bacillota</taxon>
        <taxon>Bacilli</taxon>
        <taxon>Lactobacillales</taxon>
        <taxon>Enterococcaceae</taxon>
        <taxon>Vagococcus</taxon>
    </lineage>
</organism>
<dbReference type="RefSeq" id="WP_209529390.1">
    <property type="nucleotide sequence ID" value="NZ_JAEEGA010000009.1"/>
</dbReference>
<feature type="transmembrane region" description="Helical" evidence="1">
    <location>
        <begin position="110"/>
        <end position="127"/>
    </location>
</feature>
<keyword evidence="1" id="KW-0812">Transmembrane</keyword>
<protein>
    <submittedName>
        <fullName evidence="2">DUF1761 domain-containing protein</fullName>
    </submittedName>
</protein>
<feature type="transmembrane region" description="Helical" evidence="1">
    <location>
        <begin position="6"/>
        <end position="32"/>
    </location>
</feature>
<sequence>MTSGYYFAAIIGAVVSFIAGCIWYTVVAGKAWQKEMGLSDDRIKAIFVPKKMLLAFVCEWLAAFCTIGIFVNLPVSLIHKVFMLVTVLVFQGVKLSIFDGKSMKVIFINEGYRVLSIVILAITYTIFI</sequence>
<dbReference type="Pfam" id="PF08570">
    <property type="entry name" value="DUF1761"/>
    <property type="match status" value="1"/>
</dbReference>